<proteinExistence type="inferred from homology"/>
<name>A0A934IUR8_9HYPH</name>
<sequence>MEMPQARTVSGLLIEQAERYGDIEALVGAGQRYTYASLWQRVRAFAKGLSTLGIGRGSRVAILMGNEPEWIIADLAICTLGGTMVAVNTWVTTRELAYILKHSDADGLVFADRFLKYDYVAMLGEIEPFAENVPRLKTLIHHGARGYGDSIPFDEIFERGRDVPDSVIDDAVAASLPDDIVYLLYTSGSTSTPKGVQIQNYGLIENMWALGNRMHVVPGDRLWLAVSLYWGLGCENALFNLLTHAGCVVLQSAFEPGEALRLIEEERCTLFYGTANMAQAMVEHPDFANRDTSSLRSGGTVGSPDQIARVIQLGAKEICHIYGLTETYGNCNVSDGRLDPPDKRHASVGRPLEGVVQRIVDRDTGEPVRTGEVGEVQVKRFVMCGYYKDEEKNREAYTEDGWFRTGDLGFYDEDGYLYFRGRIKEMIKTGGINVAPAEVEERLMAIPGIKLAYVVGVPDAVRDEVIGAVIIPEPGTTPDQTAISTRLKAELAAYKMPRRYCFIAERDLPLTTTGKVHKTKLPDLFASAD</sequence>
<dbReference type="Gene3D" id="3.40.50.12780">
    <property type="entry name" value="N-terminal domain of ligase-like"/>
    <property type="match status" value="1"/>
</dbReference>
<keyword evidence="2" id="KW-0436">Ligase</keyword>
<evidence type="ECO:0000313" key="5">
    <source>
        <dbReference type="EMBL" id="MBJ3778104.1"/>
    </source>
</evidence>
<evidence type="ECO:0000259" key="3">
    <source>
        <dbReference type="Pfam" id="PF00501"/>
    </source>
</evidence>
<evidence type="ECO:0000256" key="1">
    <source>
        <dbReference type="ARBA" id="ARBA00006432"/>
    </source>
</evidence>
<dbReference type="Pfam" id="PF00501">
    <property type="entry name" value="AMP-binding"/>
    <property type="match status" value="1"/>
</dbReference>
<dbReference type="InterPro" id="IPR042099">
    <property type="entry name" value="ANL_N_sf"/>
</dbReference>
<dbReference type="InterPro" id="IPR000873">
    <property type="entry name" value="AMP-dep_synth/lig_dom"/>
</dbReference>
<gene>
    <name evidence="5" type="ORF">JCR33_20555</name>
</gene>
<dbReference type="SUPFAM" id="SSF56801">
    <property type="entry name" value="Acetyl-CoA synthetase-like"/>
    <property type="match status" value="1"/>
</dbReference>
<dbReference type="RefSeq" id="WP_198884006.1">
    <property type="nucleotide sequence ID" value="NZ_JAEKJA010000023.1"/>
</dbReference>
<dbReference type="GO" id="GO:0006631">
    <property type="term" value="P:fatty acid metabolic process"/>
    <property type="evidence" value="ECO:0007669"/>
    <property type="project" value="TreeGrafter"/>
</dbReference>
<feature type="domain" description="AMP-binding enzyme C-terminal" evidence="4">
    <location>
        <begin position="438"/>
        <end position="515"/>
    </location>
</feature>
<protein>
    <submittedName>
        <fullName evidence="5">AMP-binding protein</fullName>
    </submittedName>
</protein>
<comment type="caution">
    <text evidence="5">The sequence shown here is derived from an EMBL/GenBank/DDBJ whole genome shotgun (WGS) entry which is preliminary data.</text>
</comment>
<evidence type="ECO:0000256" key="2">
    <source>
        <dbReference type="ARBA" id="ARBA00022598"/>
    </source>
</evidence>
<dbReference type="PROSITE" id="PS00455">
    <property type="entry name" value="AMP_BINDING"/>
    <property type="match status" value="1"/>
</dbReference>
<evidence type="ECO:0000259" key="4">
    <source>
        <dbReference type="Pfam" id="PF13193"/>
    </source>
</evidence>
<accession>A0A934IUR8</accession>
<dbReference type="Pfam" id="PF13193">
    <property type="entry name" value="AMP-binding_C"/>
    <property type="match status" value="1"/>
</dbReference>
<keyword evidence="6" id="KW-1185">Reference proteome</keyword>
<dbReference type="PANTHER" id="PTHR43201:SF5">
    <property type="entry name" value="MEDIUM-CHAIN ACYL-COA LIGASE ACSF2, MITOCHONDRIAL"/>
    <property type="match status" value="1"/>
</dbReference>
<dbReference type="GO" id="GO:0031956">
    <property type="term" value="F:medium-chain fatty acid-CoA ligase activity"/>
    <property type="evidence" value="ECO:0007669"/>
    <property type="project" value="TreeGrafter"/>
</dbReference>
<reference evidence="5" key="1">
    <citation type="submission" date="2020-12" db="EMBL/GenBank/DDBJ databases">
        <title>Bacterial taxonomy.</title>
        <authorList>
            <person name="Pan X."/>
        </authorList>
    </citation>
    <scope>NUCLEOTIDE SEQUENCE</scope>
    <source>
        <strain evidence="5">B2012</strain>
    </source>
</reference>
<dbReference type="InterPro" id="IPR025110">
    <property type="entry name" value="AMP-bd_C"/>
</dbReference>
<dbReference type="AlphaFoldDB" id="A0A934IUR8"/>
<dbReference type="Proteomes" id="UP000609531">
    <property type="component" value="Unassembled WGS sequence"/>
</dbReference>
<dbReference type="PANTHER" id="PTHR43201">
    <property type="entry name" value="ACYL-COA SYNTHETASE"/>
    <property type="match status" value="1"/>
</dbReference>
<organism evidence="5 6">
    <name type="scientific">Acuticoccus mangrovi</name>
    <dbReference type="NCBI Taxonomy" id="2796142"/>
    <lineage>
        <taxon>Bacteria</taxon>
        <taxon>Pseudomonadati</taxon>
        <taxon>Pseudomonadota</taxon>
        <taxon>Alphaproteobacteria</taxon>
        <taxon>Hyphomicrobiales</taxon>
        <taxon>Amorphaceae</taxon>
        <taxon>Acuticoccus</taxon>
    </lineage>
</organism>
<evidence type="ECO:0000313" key="6">
    <source>
        <dbReference type="Proteomes" id="UP000609531"/>
    </source>
</evidence>
<comment type="similarity">
    <text evidence="1">Belongs to the ATP-dependent AMP-binding enzyme family.</text>
</comment>
<feature type="domain" description="AMP-dependent synthetase/ligase" evidence="3">
    <location>
        <begin position="15"/>
        <end position="387"/>
    </location>
</feature>
<dbReference type="InterPro" id="IPR045851">
    <property type="entry name" value="AMP-bd_C_sf"/>
</dbReference>
<dbReference type="EMBL" id="JAEKJA010000023">
    <property type="protein sequence ID" value="MBJ3778104.1"/>
    <property type="molecule type" value="Genomic_DNA"/>
</dbReference>
<dbReference type="Gene3D" id="3.30.300.30">
    <property type="match status" value="1"/>
</dbReference>
<dbReference type="InterPro" id="IPR020845">
    <property type="entry name" value="AMP-binding_CS"/>
</dbReference>